<dbReference type="InterPro" id="IPR000120">
    <property type="entry name" value="Amidase"/>
</dbReference>
<organism evidence="3 4">
    <name type="scientific">Liquorilactobacillus capillatus DSM 19910</name>
    <dbReference type="NCBI Taxonomy" id="1423731"/>
    <lineage>
        <taxon>Bacteria</taxon>
        <taxon>Bacillati</taxon>
        <taxon>Bacillota</taxon>
        <taxon>Bacilli</taxon>
        <taxon>Lactobacillales</taxon>
        <taxon>Lactobacillaceae</taxon>
        <taxon>Liquorilactobacillus</taxon>
    </lineage>
</organism>
<sequence>MMHLDALGLSEAIRDKKIDRIELFKQSYQKLDQLNGELNAVITRRDKHALDEAEHFIDTGQPFAGIPLLLKGLGQSLAGELDTSGARLLQNNYAHQTDNFVKCLEQAGFIVIGQTNIPEFGFKNITDPELYGPAHNPWNLQYSPGGSSGGAASSVAAGIVPLATGNDGGGSIRIPASFSGLIGLKPTRGRVPVGPTAWRGWQGAAINFGLTTSIRDTAALLDVLQVVQPAAPFQTPLIKPSFSQKSKLPLKRNMKIAYSIESPVGTTVSADARQAVLEAVAFLNERNIQTEEITNPLSGSELMRDYYIVNSGETARMFEELEHQLGRSVTIDDMELTTWVIYQAGLLLSATDYSKTLSHWDQASAVMDRMFERYDAYLTPTTAYTAPRIDAELIDKATIQQMRHVTDLKKTERLDLIYTFFAKSLALTPFTQQANMTGQPAISLPTYVSATGLPLGIQFIGRKGDESTLLQLGHLFEKQQQFKMLFDSKQH</sequence>
<dbReference type="InterPro" id="IPR023631">
    <property type="entry name" value="Amidase_dom"/>
</dbReference>
<gene>
    <name evidence="3" type="ORF">FC81_GL001846</name>
</gene>
<dbReference type="InterPro" id="IPR020556">
    <property type="entry name" value="Amidase_CS"/>
</dbReference>
<dbReference type="NCBIfam" id="NF005099">
    <property type="entry name" value="PRK06529.1"/>
    <property type="match status" value="1"/>
</dbReference>
<evidence type="ECO:0000313" key="3">
    <source>
        <dbReference type="EMBL" id="KRL03590.1"/>
    </source>
</evidence>
<proteinExistence type="inferred from homology"/>
<comment type="similarity">
    <text evidence="1">Belongs to the amidase family.</text>
</comment>
<dbReference type="PANTHER" id="PTHR11895">
    <property type="entry name" value="TRANSAMIDASE"/>
    <property type="match status" value="1"/>
</dbReference>
<dbReference type="STRING" id="1423731.FC81_GL001846"/>
<dbReference type="Proteomes" id="UP000051621">
    <property type="component" value="Unassembled WGS sequence"/>
</dbReference>
<dbReference type="Pfam" id="PF01425">
    <property type="entry name" value="Amidase"/>
    <property type="match status" value="1"/>
</dbReference>
<evidence type="ECO:0000259" key="2">
    <source>
        <dbReference type="Pfam" id="PF01425"/>
    </source>
</evidence>
<evidence type="ECO:0000256" key="1">
    <source>
        <dbReference type="ARBA" id="ARBA00009199"/>
    </source>
</evidence>
<reference evidence="3 4" key="1">
    <citation type="journal article" date="2015" name="Genome Announc.">
        <title>Expanding the biotechnology potential of lactobacilli through comparative genomics of 213 strains and associated genera.</title>
        <authorList>
            <person name="Sun Z."/>
            <person name="Harris H.M."/>
            <person name="McCann A."/>
            <person name="Guo C."/>
            <person name="Argimon S."/>
            <person name="Zhang W."/>
            <person name="Yang X."/>
            <person name="Jeffery I.B."/>
            <person name="Cooney J.C."/>
            <person name="Kagawa T.F."/>
            <person name="Liu W."/>
            <person name="Song Y."/>
            <person name="Salvetti E."/>
            <person name="Wrobel A."/>
            <person name="Rasinkangas P."/>
            <person name="Parkhill J."/>
            <person name="Rea M.C."/>
            <person name="O'Sullivan O."/>
            <person name="Ritari J."/>
            <person name="Douillard F.P."/>
            <person name="Paul Ross R."/>
            <person name="Yang R."/>
            <person name="Briner A.E."/>
            <person name="Felis G.E."/>
            <person name="de Vos W.M."/>
            <person name="Barrangou R."/>
            <person name="Klaenhammer T.R."/>
            <person name="Caufield P.W."/>
            <person name="Cui Y."/>
            <person name="Zhang H."/>
            <person name="O'Toole P.W."/>
        </authorList>
    </citation>
    <scope>NUCLEOTIDE SEQUENCE [LARGE SCALE GENOMIC DNA]</scope>
    <source>
        <strain evidence="3 4">DSM 19910</strain>
    </source>
</reference>
<evidence type="ECO:0000313" key="4">
    <source>
        <dbReference type="Proteomes" id="UP000051621"/>
    </source>
</evidence>
<keyword evidence="4" id="KW-1185">Reference proteome</keyword>
<dbReference type="PANTHER" id="PTHR11895:SF7">
    <property type="entry name" value="GLUTAMYL-TRNA(GLN) AMIDOTRANSFERASE SUBUNIT A, MITOCHONDRIAL"/>
    <property type="match status" value="1"/>
</dbReference>
<accession>A0A0R1M688</accession>
<dbReference type="PROSITE" id="PS00571">
    <property type="entry name" value="AMIDASES"/>
    <property type="match status" value="1"/>
</dbReference>
<comment type="caution">
    <text evidence="3">The sequence shown here is derived from an EMBL/GenBank/DDBJ whole genome shotgun (WGS) entry which is preliminary data.</text>
</comment>
<dbReference type="SUPFAM" id="SSF75304">
    <property type="entry name" value="Amidase signature (AS) enzymes"/>
    <property type="match status" value="1"/>
</dbReference>
<dbReference type="AlphaFoldDB" id="A0A0R1M688"/>
<dbReference type="InterPro" id="IPR036928">
    <property type="entry name" value="AS_sf"/>
</dbReference>
<protein>
    <submittedName>
        <fullName evidence="3">Amidase</fullName>
    </submittedName>
</protein>
<dbReference type="GO" id="GO:0003824">
    <property type="term" value="F:catalytic activity"/>
    <property type="evidence" value="ECO:0007669"/>
    <property type="project" value="InterPro"/>
</dbReference>
<dbReference type="EMBL" id="AZEF01000002">
    <property type="protein sequence ID" value="KRL03590.1"/>
    <property type="molecule type" value="Genomic_DNA"/>
</dbReference>
<dbReference type="PATRIC" id="fig|1423731.3.peg.1894"/>
<dbReference type="Gene3D" id="3.90.1300.10">
    <property type="entry name" value="Amidase signature (AS) domain"/>
    <property type="match status" value="1"/>
</dbReference>
<feature type="domain" description="Amidase" evidence="2">
    <location>
        <begin position="23"/>
        <end position="470"/>
    </location>
</feature>
<name>A0A0R1M688_9LACO</name>